<dbReference type="EMBL" id="BNBD01000004">
    <property type="protein sequence ID" value="GHF44420.1"/>
    <property type="molecule type" value="Genomic_DNA"/>
</dbReference>
<sequence length="282" mass="28434">MDQEDERSDARAVQEVDGVAAVGEVEVVAGGLVAGDVLADHRAGVDVRQRVQLQLVLPRNDRSDVGAIAQVGEVLAREGAGSGRAEHQAGRGEGRLAVAGDGKALGEGLGAADGVDVVDRDLDAFGVQEAGDGGAELAETDHEGRAAVEDVAAVAQDGLGEEDDGLTDQEVLRVLQRRAGDRDDGTGQLVERHVAAVAVLGVLDDAEDLTGEAAVEVAEGGGVVAADVQQHHRLAGGPGFEVVQGGVGVGEQLAGEGVAGGGLFDRALGGGEDGLRLGQHRP</sequence>
<keyword evidence="2" id="KW-1185">Reference proteome</keyword>
<accession>A0A919EDE7</accession>
<protein>
    <submittedName>
        <fullName evidence="1">Uncharacterized protein</fullName>
    </submittedName>
</protein>
<evidence type="ECO:0000313" key="1">
    <source>
        <dbReference type="EMBL" id="GHF44420.1"/>
    </source>
</evidence>
<dbReference type="AlphaFoldDB" id="A0A919EDE7"/>
<name>A0A919EDE7_9ACTN</name>
<evidence type="ECO:0000313" key="2">
    <source>
        <dbReference type="Proteomes" id="UP000638313"/>
    </source>
</evidence>
<reference evidence="1" key="2">
    <citation type="submission" date="2020-09" db="EMBL/GenBank/DDBJ databases">
        <authorList>
            <person name="Sun Q."/>
            <person name="Ohkuma M."/>
        </authorList>
    </citation>
    <scope>NUCLEOTIDE SEQUENCE</scope>
    <source>
        <strain evidence="1">JCM 4059</strain>
    </source>
</reference>
<dbReference type="Proteomes" id="UP000638313">
    <property type="component" value="Unassembled WGS sequence"/>
</dbReference>
<organism evidence="1 2">
    <name type="scientific">Streptomyces mashuensis</name>
    <dbReference type="NCBI Taxonomy" id="33904"/>
    <lineage>
        <taxon>Bacteria</taxon>
        <taxon>Bacillati</taxon>
        <taxon>Actinomycetota</taxon>
        <taxon>Actinomycetes</taxon>
        <taxon>Kitasatosporales</taxon>
        <taxon>Streptomycetaceae</taxon>
        <taxon>Streptomyces</taxon>
    </lineage>
</organism>
<reference evidence="1" key="1">
    <citation type="journal article" date="2014" name="Int. J. Syst. Evol. Microbiol.">
        <title>Complete genome sequence of Corynebacterium casei LMG S-19264T (=DSM 44701T), isolated from a smear-ripened cheese.</title>
        <authorList>
            <consortium name="US DOE Joint Genome Institute (JGI-PGF)"/>
            <person name="Walter F."/>
            <person name="Albersmeier A."/>
            <person name="Kalinowski J."/>
            <person name="Ruckert C."/>
        </authorList>
    </citation>
    <scope>NUCLEOTIDE SEQUENCE</scope>
    <source>
        <strain evidence="1">JCM 4059</strain>
    </source>
</reference>
<comment type="caution">
    <text evidence="1">The sequence shown here is derived from an EMBL/GenBank/DDBJ whole genome shotgun (WGS) entry which is preliminary data.</text>
</comment>
<proteinExistence type="predicted"/>
<gene>
    <name evidence="1" type="ORF">GCM10010218_27200</name>
</gene>